<keyword evidence="2 4" id="KW-0238">DNA-binding</keyword>
<comment type="caution">
    <text evidence="6">The sequence shown here is derived from an EMBL/GenBank/DDBJ whole genome shotgun (WGS) entry which is preliminary data.</text>
</comment>
<keyword evidence="1" id="KW-0805">Transcription regulation</keyword>
<keyword evidence="3" id="KW-0804">Transcription</keyword>
<gene>
    <name evidence="6" type="ORF">KBY27_02480</name>
</gene>
<dbReference type="Proteomes" id="UP000813672">
    <property type="component" value="Unassembled WGS sequence"/>
</dbReference>
<dbReference type="RefSeq" id="WP_234218279.1">
    <property type="nucleotide sequence ID" value="NZ_JAGQAF010000001.1"/>
</dbReference>
<dbReference type="InterPro" id="IPR009057">
    <property type="entry name" value="Homeodomain-like_sf"/>
</dbReference>
<accession>A0A9Q3WI67</accession>
<proteinExistence type="predicted"/>
<protein>
    <submittedName>
        <fullName evidence="6">Helix-turn-helix transcriptional regulator</fullName>
    </submittedName>
</protein>
<evidence type="ECO:0000256" key="2">
    <source>
        <dbReference type="ARBA" id="ARBA00023125"/>
    </source>
</evidence>
<evidence type="ECO:0000256" key="1">
    <source>
        <dbReference type="ARBA" id="ARBA00023015"/>
    </source>
</evidence>
<feature type="domain" description="HTH tetR-type" evidence="5">
    <location>
        <begin position="15"/>
        <end position="75"/>
    </location>
</feature>
<name>A0A9Q3WI67_9RHOB</name>
<dbReference type="GO" id="GO:0000976">
    <property type="term" value="F:transcription cis-regulatory region binding"/>
    <property type="evidence" value="ECO:0007669"/>
    <property type="project" value="TreeGrafter"/>
</dbReference>
<dbReference type="InterPro" id="IPR023772">
    <property type="entry name" value="DNA-bd_HTH_TetR-type_CS"/>
</dbReference>
<evidence type="ECO:0000256" key="3">
    <source>
        <dbReference type="ARBA" id="ARBA00023163"/>
    </source>
</evidence>
<dbReference type="Gene3D" id="1.10.357.10">
    <property type="entry name" value="Tetracycline Repressor, domain 2"/>
    <property type="match status" value="1"/>
</dbReference>
<dbReference type="PROSITE" id="PS01081">
    <property type="entry name" value="HTH_TETR_1"/>
    <property type="match status" value="1"/>
</dbReference>
<evidence type="ECO:0000313" key="7">
    <source>
        <dbReference type="Proteomes" id="UP000813672"/>
    </source>
</evidence>
<dbReference type="Pfam" id="PF21351">
    <property type="entry name" value="TetR_C_41"/>
    <property type="match status" value="1"/>
</dbReference>
<dbReference type="InterPro" id="IPR050109">
    <property type="entry name" value="HTH-type_TetR-like_transc_reg"/>
</dbReference>
<evidence type="ECO:0000256" key="4">
    <source>
        <dbReference type="PROSITE-ProRule" id="PRU00335"/>
    </source>
</evidence>
<dbReference type="SUPFAM" id="SSF46689">
    <property type="entry name" value="Homeodomain-like"/>
    <property type="match status" value="1"/>
</dbReference>
<dbReference type="PRINTS" id="PR00455">
    <property type="entry name" value="HTHTETR"/>
</dbReference>
<organism evidence="6 7">
    <name type="scientific">Ruegeria pomeroyi</name>
    <dbReference type="NCBI Taxonomy" id="89184"/>
    <lineage>
        <taxon>Bacteria</taxon>
        <taxon>Pseudomonadati</taxon>
        <taxon>Pseudomonadota</taxon>
        <taxon>Alphaproteobacteria</taxon>
        <taxon>Rhodobacterales</taxon>
        <taxon>Roseobacteraceae</taxon>
        <taxon>Ruegeria</taxon>
    </lineage>
</organism>
<dbReference type="Pfam" id="PF00440">
    <property type="entry name" value="TetR_N"/>
    <property type="match status" value="1"/>
</dbReference>
<reference evidence="6" key="1">
    <citation type="journal article" date="2021" name="Environ. Microbiol.">
        <title>Cryptic niche differentiation of novel sediment ecotypes of Rugeria pomeroyi correlates with nitrate respiration.</title>
        <authorList>
            <person name="Lin X."/>
            <person name="McNichol J."/>
            <person name="Chu X."/>
            <person name="Qian Y."/>
            <person name="Luo H."/>
        </authorList>
    </citation>
    <scope>NUCLEOTIDE SEQUENCE</scope>
    <source>
        <strain evidence="6">SZCCDBB064</strain>
    </source>
</reference>
<dbReference type="EMBL" id="JAGQAF010000001">
    <property type="protein sequence ID" value="MCE8536313.1"/>
    <property type="molecule type" value="Genomic_DNA"/>
</dbReference>
<evidence type="ECO:0000259" key="5">
    <source>
        <dbReference type="PROSITE" id="PS50977"/>
    </source>
</evidence>
<dbReference type="PANTHER" id="PTHR30055">
    <property type="entry name" value="HTH-TYPE TRANSCRIPTIONAL REGULATOR RUTR"/>
    <property type="match status" value="1"/>
</dbReference>
<feature type="DNA-binding region" description="H-T-H motif" evidence="4">
    <location>
        <begin position="38"/>
        <end position="57"/>
    </location>
</feature>
<dbReference type="InterPro" id="IPR049484">
    <property type="entry name" value="Rv0078-like_C"/>
</dbReference>
<dbReference type="InterPro" id="IPR001647">
    <property type="entry name" value="HTH_TetR"/>
</dbReference>
<dbReference type="GO" id="GO:0003700">
    <property type="term" value="F:DNA-binding transcription factor activity"/>
    <property type="evidence" value="ECO:0007669"/>
    <property type="project" value="TreeGrafter"/>
</dbReference>
<dbReference type="AlphaFoldDB" id="A0A9Q3WI67"/>
<dbReference type="PANTHER" id="PTHR30055:SF234">
    <property type="entry name" value="HTH-TYPE TRANSCRIPTIONAL REGULATOR BETI"/>
    <property type="match status" value="1"/>
</dbReference>
<dbReference type="PROSITE" id="PS50977">
    <property type="entry name" value="HTH_TETR_2"/>
    <property type="match status" value="1"/>
</dbReference>
<evidence type="ECO:0000313" key="6">
    <source>
        <dbReference type="EMBL" id="MCE8536313.1"/>
    </source>
</evidence>
<sequence>MQEKNTPVPNADRRAAMRARLISAARALFVDKGYAETSTPEIVRAAEVTRGALYHHFADKADLFRAVVEAEAEALVHRIDAEAVSAGAEGMEAGSAAFFRAMAEPGRARLLLIDGPAVLGPDEMSRIDAGGGRASLRAGLDLVVSGVGEAEMQALTEVVSAAFDRAALAIAQGAEPAPFERAMTRLVAGLRGS</sequence>